<proteinExistence type="inferred from homology"/>
<dbReference type="AlphaFoldDB" id="A0A2S5BE81"/>
<evidence type="ECO:0000256" key="3">
    <source>
        <dbReference type="ARBA" id="ARBA00022723"/>
    </source>
</evidence>
<dbReference type="PANTHER" id="PTHR10696:SF25">
    <property type="entry name" value="OXIDOREDUCTASE AIM17-RELATED"/>
    <property type="match status" value="1"/>
</dbReference>
<dbReference type="GO" id="GO:0051213">
    <property type="term" value="F:dioxygenase activity"/>
    <property type="evidence" value="ECO:0007669"/>
    <property type="project" value="UniProtKB-KW"/>
</dbReference>
<dbReference type="Proteomes" id="UP000237144">
    <property type="component" value="Unassembled WGS sequence"/>
</dbReference>
<sequence length="521" mass="57671">MLRSLAHRGTRAARSVPSRASSSSAPRPAALASNQPPAAAHAPPPPGPPGAQAVEDKKPQPFILRPLSRRYQLESVEAAPAIDPASGSTTLSFISPASPKQPRTVTVPNLWLRDGSIHPDHVHPSSNQRLFRTSDVPLEGKLVGYGVHELPGHGECLVTEWSAPLRGSKNPTSAKLSVVPTRNLVALLENPQHPLEGDLPAPRTWDRAALNETLVRMPYDRFQSDEAALHETLDALVQDGIVFLTGVPNAEREGHHTDLRQLVERIGSLRRTWYGDLWDVKAEEGSLNIAYTNLDLGLHMDLTHFDNPPRYQFLHSLQNDRVRGGLSYFVDTYALAAHLHATDPSAFATLAEQDVHFEYRNGPHHTRFVRPTFELAPGSNSRLHAVNYSPPFQGPLPLQRLSTASGDGAAGGNVVSDDAHRLAELHDALSQFSALCDDPQSRWRFEHQLAPGECVVFDNRRVLHARTAFEFEQEGEGECGRWLKGAYMDGDELWSKWRVLGRKLLESEQEKLRTKGRTLFV</sequence>
<evidence type="ECO:0000256" key="7">
    <source>
        <dbReference type="SAM" id="MobiDB-lite"/>
    </source>
</evidence>
<dbReference type="EMBL" id="PJQD01000019">
    <property type="protein sequence ID" value="POY75082.1"/>
    <property type="molecule type" value="Genomic_DNA"/>
</dbReference>
<accession>A0A2S5BE81</accession>
<dbReference type="PANTHER" id="PTHR10696">
    <property type="entry name" value="GAMMA-BUTYROBETAINE HYDROXYLASE-RELATED"/>
    <property type="match status" value="1"/>
</dbReference>
<gene>
    <name evidence="9" type="ORF">BMF94_1711</name>
</gene>
<dbReference type="STRING" id="741276.A0A2S5BE81"/>
<comment type="similarity">
    <text evidence="2">Belongs to the gamma-BBH/TMLD family.</text>
</comment>
<dbReference type="OrthoDB" id="406634at2759"/>
<organism evidence="9 10">
    <name type="scientific">Rhodotorula taiwanensis</name>
    <dbReference type="NCBI Taxonomy" id="741276"/>
    <lineage>
        <taxon>Eukaryota</taxon>
        <taxon>Fungi</taxon>
        <taxon>Dikarya</taxon>
        <taxon>Basidiomycota</taxon>
        <taxon>Pucciniomycotina</taxon>
        <taxon>Microbotryomycetes</taxon>
        <taxon>Sporidiobolales</taxon>
        <taxon>Sporidiobolaceae</taxon>
        <taxon>Rhodotorula</taxon>
    </lineage>
</organism>
<keyword evidence="5" id="KW-0560">Oxidoreductase</keyword>
<dbReference type="GO" id="GO:0005739">
    <property type="term" value="C:mitochondrion"/>
    <property type="evidence" value="ECO:0007669"/>
    <property type="project" value="TreeGrafter"/>
</dbReference>
<keyword evidence="4" id="KW-0223">Dioxygenase</keyword>
<name>A0A2S5BE81_9BASI</name>
<protein>
    <recommendedName>
        <fullName evidence="8">TauD/TfdA-like domain-containing protein</fullName>
    </recommendedName>
</protein>
<evidence type="ECO:0000256" key="6">
    <source>
        <dbReference type="ARBA" id="ARBA00023004"/>
    </source>
</evidence>
<dbReference type="InterPro" id="IPR003819">
    <property type="entry name" value="TauD/TfdA-like"/>
</dbReference>
<evidence type="ECO:0000256" key="2">
    <source>
        <dbReference type="ARBA" id="ARBA00008654"/>
    </source>
</evidence>
<dbReference type="Gene3D" id="3.60.130.10">
    <property type="entry name" value="Clavaminate synthase-like"/>
    <property type="match status" value="1"/>
</dbReference>
<dbReference type="SUPFAM" id="SSF51197">
    <property type="entry name" value="Clavaminate synthase-like"/>
    <property type="match status" value="1"/>
</dbReference>
<dbReference type="InterPro" id="IPR042098">
    <property type="entry name" value="TauD-like_sf"/>
</dbReference>
<feature type="compositionally biased region" description="Basic residues" evidence="7">
    <location>
        <begin position="1"/>
        <end position="11"/>
    </location>
</feature>
<evidence type="ECO:0000313" key="10">
    <source>
        <dbReference type="Proteomes" id="UP000237144"/>
    </source>
</evidence>
<feature type="region of interest" description="Disordered" evidence="7">
    <location>
        <begin position="1"/>
        <end position="55"/>
    </location>
</feature>
<keyword evidence="10" id="KW-1185">Reference proteome</keyword>
<evidence type="ECO:0000256" key="1">
    <source>
        <dbReference type="ARBA" id="ARBA00001954"/>
    </source>
</evidence>
<dbReference type="InterPro" id="IPR050411">
    <property type="entry name" value="AlphaKG_dependent_hydroxylases"/>
</dbReference>
<comment type="cofactor">
    <cofactor evidence="1">
        <name>Fe(2+)</name>
        <dbReference type="ChEBI" id="CHEBI:29033"/>
    </cofactor>
</comment>
<reference evidence="9 10" key="1">
    <citation type="journal article" date="2018" name="Front. Microbiol.">
        <title>Prospects for Fungal Bioremediation of Acidic Radioactive Waste Sites: Characterization and Genome Sequence of Rhodotorula taiwanensis MD1149.</title>
        <authorList>
            <person name="Tkavc R."/>
            <person name="Matrosova V.Y."/>
            <person name="Grichenko O.E."/>
            <person name="Gostincar C."/>
            <person name="Volpe R.P."/>
            <person name="Klimenkova P."/>
            <person name="Gaidamakova E.K."/>
            <person name="Zhou C.E."/>
            <person name="Stewart B.J."/>
            <person name="Lyman M.G."/>
            <person name="Malfatti S.A."/>
            <person name="Rubinfeld B."/>
            <person name="Courtot M."/>
            <person name="Singh J."/>
            <person name="Dalgard C.L."/>
            <person name="Hamilton T."/>
            <person name="Frey K.G."/>
            <person name="Gunde-Cimerman N."/>
            <person name="Dugan L."/>
            <person name="Daly M.J."/>
        </authorList>
    </citation>
    <scope>NUCLEOTIDE SEQUENCE [LARGE SCALE GENOMIC DNA]</scope>
    <source>
        <strain evidence="9 10">MD1149</strain>
    </source>
</reference>
<dbReference type="GO" id="GO:0045329">
    <property type="term" value="P:carnitine biosynthetic process"/>
    <property type="evidence" value="ECO:0007669"/>
    <property type="project" value="TreeGrafter"/>
</dbReference>
<keyword evidence="6" id="KW-0408">Iron</keyword>
<dbReference type="GO" id="GO:0046872">
    <property type="term" value="F:metal ion binding"/>
    <property type="evidence" value="ECO:0007669"/>
    <property type="project" value="UniProtKB-KW"/>
</dbReference>
<evidence type="ECO:0000256" key="4">
    <source>
        <dbReference type="ARBA" id="ARBA00022964"/>
    </source>
</evidence>
<keyword evidence="3" id="KW-0479">Metal-binding</keyword>
<feature type="domain" description="TauD/TfdA-like" evidence="8">
    <location>
        <begin position="217"/>
        <end position="487"/>
    </location>
</feature>
<evidence type="ECO:0000313" key="9">
    <source>
        <dbReference type="EMBL" id="POY75082.1"/>
    </source>
</evidence>
<feature type="compositionally biased region" description="Low complexity" evidence="7">
    <location>
        <begin position="12"/>
        <end position="41"/>
    </location>
</feature>
<evidence type="ECO:0000256" key="5">
    <source>
        <dbReference type="ARBA" id="ARBA00023002"/>
    </source>
</evidence>
<dbReference type="Pfam" id="PF02668">
    <property type="entry name" value="TauD"/>
    <property type="match status" value="1"/>
</dbReference>
<comment type="caution">
    <text evidence="9">The sequence shown here is derived from an EMBL/GenBank/DDBJ whole genome shotgun (WGS) entry which is preliminary data.</text>
</comment>
<evidence type="ECO:0000259" key="8">
    <source>
        <dbReference type="Pfam" id="PF02668"/>
    </source>
</evidence>